<evidence type="ECO:0000256" key="2">
    <source>
        <dbReference type="SAM" id="Phobius"/>
    </source>
</evidence>
<keyword evidence="2" id="KW-1133">Transmembrane helix</keyword>
<dbReference type="Proteomes" id="UP001323405">
    <property type="component" value="Unassembled WGS sequence"/>
</dbReference>
<sequence length="356" mass="38359">MPPKTLLLQTLPPILLNLATLILCCLVIFSGFNNSLTSIHWLKIDNTAISLPTPLPSSVPLKDLSTLAGTDYLSPSSSPLPDHATLHLLTECSLTPASTTCSPPDINFWFRPERDLKLSEPSRTHNSILFKDSLRSYTRSARFIEWSFIVGVICALSAPVESYFSPLLASITCGFGMLFLGAGTITGAVIYKRLSDAINDVFGGFGIAAKNGGWPVALGLVAAGLFGGACGGYVIAYRRQKGKGWKMGGGSERGVEGGEVDVPLVGGYEKQNNGGQRQPQQQQQQQQQGVVMGHRDVERRMEDDWAAPDEYSGRRGDGNNTKGSSNVPLVSMGAGGNNRQTRDLNTAYEPYSRGQF</sequence>
<evidence type="ECO:0000313" key="4">
    <source>
        <dbReference type="Proteomes" id="UP001323405"/>
    </source>
</evidence>
<dbReference type="Gene3D" id="1.20.1250.20">
    <property type="entry name" value="MFS general substrate transporter like domains"/>
    <property type="match status" value="1"/>
</dbReference>
<keyword evidence="4" id="KW-1185">Reference proteome</keyword>
<feature type="transmembrane region" description="Helical" evidence="2">
    <location>
        <begin position="166"/>
        <end position="191"/>
    </location>
</feature>
<dbReference type="InterPro" id="IPR036259">
    <property type="entry name" value="MFS_trans_sf"/>
</dbReference>
<feature type="compositionally biased region" description="Low complexity" evidence="1">
    <location>
        <begin position="271"/>
        <end position="289"/>
    </location>
</feature>
<accession>A0ABR0G857</accession>
<gene>
    <name evidence="3" type="ORF">QC762_606915</name>
</gene>
<evidence type="ECO:0000313" key="3">
    <source>
        <dbReference type="EMBL" id="KAK4651938.1"/>
    </source>
</evidence>
<keyword evidence="2" id="KW-0472">Membrane</keyword>
<feature type="region of interest" description="Disordered" evidence="1">
    <location>
        <begin position="246"/>
        <end position="356"/>
    </location>
</feature>
<name>A0ABR0G857_9PEZI</name>
<dbReference type="EMBL" id="JAFFHA010000008">
    <property type="protein sequence ID" value="KAK4651938.1"/>
    <property type="molecule type" value="Genomic_DNA"/>
</dbReference>
<evidence type="ECO:0000256" key="1">
    <source>
        <dbReference type="SAM" id="MobiDB-lite"/>
    </source>
</evidence>
<feature type="transmembrane region" description="Helical" evidence="2">
    <location>
        <begin position="212"/>
        <end position="236"/>
    </location>
</feature>
<feature type="transmembrane region" description="Helical" evidence="2">
    <location>
        <begin position="14"/>
        <end position="33"/>
    </location>
</feature>
<dbReference type="RefSeq" id="XP_062740913.1">
    <property type="nucleotide sequence ID" value="XM_062892380.1"/>
</dbReference>
<reference evidence="3 4" key="1">
    <citation type="journal article" date="2023" name="bioRxiv">
        <title>High-quality genome assemblies of four members of thePodospora anserinaspecies complex.</title>
        <authorList>
            <person name="Ament-Velasquez S.L."/>
            <person name="Vogan A.A."/>
            <person name="Wallerman O."/>
            <person name="Hartmann F."/>
            <person name="Gautier V."/>
            <person name="Silar P."/>
            <person name="Giraud T."/>
            <person name="Johannesson H."/>
        </authorList>
    </citation>
    <scope>NUCLEOTIDE SEQUENCE [LARGE SCALE GENOMIC DNA]</scope>
    <source>
        <strain evidence="3 4">CBS 415.72m</strain>
    </source>
</reference>
<dbReference type="InterPro" id="IPR009571">
    <property type="entry name" value="SUR7/Rim9-like_fungi"/>
</dbReference>
<proteinExistence type="predicted"/>
<dbReference type="Pfam" id="PF06687">
    <property type="entry name" value="SUR7"/>
    <property type="match status" value="1"/>
</dbReference>
<feature type="compositionally biased region" description="Polar residues" evidence="1">
    <location>
        <begin position="318"/>
        <end position="328"/>
    </location>
</feature>
<feature type="compositionally biased region" description="Basic and acidic residues" evidence="1">
    <location>
        <begin position="293"/>
        <end position="303"/>
    </location>
</feature>
<organism evidence="3 4">
    <name type="scientific">Podospora pseudocomata</name>
    <dbReference type="NCBI Taxonomy" id="2093779"/>
    <lineage>
        <taxon>Eukaryota</taxon>
        <taxon>Fungi</taxon>
        <taxon>Dikarya</taxon>
        <taxon>Ascomycota</taxon>
        <taxon>Pezizomycotina</taxon>
        <taxon>Sordariomycetes</taxon>
        <taxon>Sordariomycetidae</taxon>
        <taxon>Sordariales</taxon>
        <taxon>Podosporaceae</taxon>
        <taxon>Podospora</taxon>
    </lineage>
</organism>
<evidence type="ECO:0008006" key="5">
    <source>
        <dbReference type="Google" id="ProtNLM"/>
    </source>
</evidence>
<protein>
    <recommendedName>
        <fullName evidence="5">Integral membrane protein</fullName>
    </recommendedName>
</protein>
<dbReference type="GeneID" id="87912287"/>
<comment type="caution">
    <text evidence="3">The sequence shown here is derived from an EMBL/GenBank/DDBJ whole genome shotgun (WGS) entry which is preliminary data.</text>
</comment>
<keyword evidence="2" id="KW-0812">Transmembrane</keyword>